<feature type="domain" description="ABC transporter" evidence="8">
    <location>
        <begin position="334"/>
        <end position="536"/>
    </location>
</feature>
<dbReference type="GO" id="GO:0005886">
    <property type="term" value="C:plasma membrane"/>
    <property type="evidence" value="ECO:0007669"/>
    <property type="project" value="UniProtKB-SubCell"/>
</dbReference>
<dbReference type="GO" id="GO:0015421">
    <property type="term" value="F:ABC-type oligopeptide transporter activity"/>
    <property type="evidence" value="ECO:0007669"/>
    <property type="project" value="TreeGrafter"/>
</dbReference>
<evidence type="ECO:0000256" key="4">
    <source>
        <dbReference type="ARBA" id="ARBA00022840"/>
    </source>
</evidence>
<dbReference type="Pfam" id="PF00664">
    <property type="entry name" value="ABC_membrane"/>
    <property type="match status" value="1"/>
</dbReference>
<feature type="transmembrane region" description="Helical" evidence="7">
    <location>
        <begin position="61"/>
        <end position="85"/>
    </location>
</feature>
<evidence type="ECO:0000313" key="10">
    <source>
        <dbReference type="EMBL" id="AZR74799.1"/>
    </source>
</evidence>
<dbReference type="InterPro" id="IPR039421">
    <property type="entry name" value="Type_1_exporter"/>
</dbReference>
<keyword evidence="3" id="KW-0547">Nucleotide-binding</keyword>
<dbReference type="GO" id="GO:0016887">
    <property type="term" value="F:ATP hydrolysis activity"/>
    <property type="evidence" value="ECO:0007669"/>
    <property type="project" value="InterPro"/>
</dbReference>
<evidence type="ECO:0000256" key="6">
    <source>
        <dbReference type="ARBA" id="ARBA00023136"/>
    </source>
</evidence>
<proteinExistence type="predicted"/>
<dbReference type="InterPro" id="IPR036640">
    <property type="entry name" value="ABC1_TM_sf"/>
</dbReference>
<dbReference type="SUPFAM" id="SSF90123">
    <property type="entry name" value="ABC transporter transmembrane region"/>
    <property type="match status" value="1"/>
</dbReference>
<dbReference type="EMBL" id="CP016379">
    <property type="protein sequence ID" value="AZR74799.1"/>
    <property type="molecule type" value="Genomic_DNA"/>
</dbReference>
<dbReference type="PANTHER" id="PTHR43394">
    <property type="entry name" value="ATP-DEPENDENT PERMEASE MDL1, MITOCHONDRIAL"/>
    <property type="match status" value="1"/>
</dbReference>
<feature type="transmembrane region" description="Helical" evidence="7">
    <location>
        <begin position="132"/>
        <end position="154"/>
    </location>
</feature>
<evidence type="ECO:0000256" key="2">
    <source>
        <dbReference type="ARBA" id="ARBA00022692"/>
    </source>
</evidence>
<evidence type="ECO:0000313" key="11">
    <source>
        <dbReference type="Proteomes" id="UP000267250"/>
    </source>
</evidence>
<dbReference type="KEGG" id="aft:BBF96_02655"/>
<evidence type="ECO:0000256" key="5">
    <source>
        <dbReference type="ARBA" id="ARBA00022989"/>
    </source>
</evidence>
<comment type="subcellular location">
    <subcellularLocation>
        <location evidence="1">Cell membrane</location>
        <topology evidence="1">Multi-pass membrane protein</topology>
    </subcellularLocation>
</comment>
<dbReference type="SMART" id="SM00382">
    <property type="entry name" value="AAA"/>
    <property type="match status" value="1"/>
</dbReference>
<feature type="transmembrane region" description="Helical" evidence="7">
    <location>
        <begin position="21"/>
        <end position="41"/>
    </location>
</feature>
<evidence type="ECO:0000259" key="8">
    <source>
        <dbReference type="PROSITE" id="PS50893"/>
    </source>
</evidence>
<evidence type="ECO:0000259" key="9">
    <source>
        <dbReference type="PROSITE" id="PS50929"/>
    </source>
</evidence>
<keyword evidence="2 7" id="KW-0812">Transmembrane</keyword>
<sequence length="536" mass="61946">MNVIFRQFKFLWQQMPKGYKQYYTIYMLISVVHVFIFLLLPLIYRDIIDALTKEHYSPEKIFLYIILTLAGYASIRIWSLINIYFKEKMKKIIMDKLFHSVLEMDSAHFKSREPGYWASIFSKDIDMTSNMYLDFVYTLPAEGIALVAILVIIAINCMPITFVILSGLAIAGFINYWRDKYVVPYYDKAQEDFRNTIDIVNAYLKGVGDLLHNQAENVFIQKLKERFVIYSNHLEKYFKKDSISEYFISVTNEVTKMASVGLSLFFFIKGNFTFGTAILLIMFSSTACEKAKYLVENFKWLMNFPPHIKKVQMAIESPQLIKSKQNISSDFIALNLNNIGVKYNDKWVIRHFSMEIKKGEKVALLGKSGIGKSTILKVISGSIRPCEGKVEFIYCCPKIGLLSQRCYLFNRTIRENMLSVKPDAKDEEIIEVLKNVGLFDWFRRLPLGLNTQIGQLGKLVSGGEKARLSLAQLILLNPDLVLIDEPFVGVDKERKDEIMQYMKKFLQDKTCIIVTHDDDIVKTLALRCVYVRGDSL</sequence>
<dbReference type="Proteomes" id="UP000267250">
    <property type="component" value="Chromosome"/>
</dbReference>
<reference evidence="10 11" key="1">
    <citation type="submission" date="2016-07" db="EMBL/GenBank/DDBJ databases">
        <title>Genome and transcriptome analysis of iron-reducing fermentative bacteria Anoxybacter fermentans.</title>
        <authorList>
            <person name="Zeng X."/>
            <person name="Shao Z."/>
        </authorList>
    </citation>
    <scope>NUCLEOTIDE SEQUENCE [LARGE SCALE GENOMIC DNA]</scope>
    <source>
        <strain evidence="10 11">DY22613</strain>
    </source>
</reference>
<dbReference type="InterPro" id="IPR027417">
    <property type="entry name" value="P-loop_NTPase"/>
</dbReference>
<evidence type="ECO:0000256" key="7">
    <source>
        <dbReference type="SAM" id="Phobius"/>
    </source>
</evidence>
<dbReference type="OrthoDB" id="9770415at2"/>
<keyword evidence="5 7" id="KW-1133">Transmembrane helix</keyword>
<dbReference type="PROSITE" id="PS50929">
    <property type="entry name" value="ABC_TM1F"/>
    <property type="match status" value="1"/>
</dbReference>
<dbReference type="PANTHER" id="PTHR43394:SF1">
    <property type="entry name" value="ATP-BINDING CASSETTE SUB-FAMILY B MEMBER 10, MITOCHONDRIAL"/>
    <property type="match status" value="1"/>
</dbReference>
<feature type="transmembrane region" description="Helical" evidence="7">
    <location>
        <begin position="160"/>
        <end position="177"/>
    </location>
</feature>
<dbReference type="InterPro" id="IPR003439">
    <property type="entry name" value="ABC_transporter-like_ATP-bd"/>
</dbReference>
<name>A0A3S9T2M2_9FIRM</name>
<evidence type="ECO:0000256" key="3">
    <source>
        <dbReference type="ARBA" id="ARBA00022741"/>
    </source>
</evidence>
<organism evidence="10 11">
    <name type="scientific">Anoxybacter fermentans</name>
    <dbReference type="NCBI Taxonomy" id="1323375"/>
    <lineage>
        <taxon>Bacteria</taxon>
        <taxon>Bacillati</taxon>
        <taxon>Bacillota</taxon>
        <taxon>Clostridia</taxon>
        <taxon>Halanaerobiales</taxon>
        <taxon>Anoxybacter</taxon>
    </lineage>
</organism>
<dbReference type="Gene3D" id="1.20.1560.10">
    <property type="entry name" value="ABC transporter type 1, transmembrane domain"/>
    <property type="match status" value="1"/>
</dbReference>
<dbReference type="Gene3D" id="3.40.50.300">
    <property type="entry name" value="P-loop containing nucleotide triphosphate hydrolases"/>
    <property type="match status" value="1"/>
</dbReference>
<feature type="domain" description="ABC transmembrane type-1" evidence="9">
    <location>
        <begin position="25"/>
        <end position="284"/>
    </location>
</feature>
<dbReference type="AlphaFoldDB" id="A0A3S9T2M2"/>
<keyword evidence="11" id="KW-1185">Reference proteome</keyword>
<keyword evidence="4" id="KW-0067">ATP-binding</keyword>
<dbReference type="InterPro" id="IPR003593">
    <property type="entry name" value="AAA+_ATPase"/>
</dbReference>
<dbReference type="SUPFAM" id="SSF52540">
    <property type="entry name" value="P-loop containing nucleoside triphosphate hydrolases"/>
    <property type="match status" value="1"/>
</dbReference>
<gene>
    <name evidence="10" type="ORF">BBF96_02655</name>
</gene>
<evidence type="ECO:0000256" key="1">
    <source>
        <dbReference type="ARBA" id="ARBA00004651"/>
    </source>
</evidence>
<feature type="transmembrane region" description="Helical" evidence="7">
    <location>
        <begin position="262"/>
        <end position="283"/>
    </location>
</feature>
<dbReference type="InterPro" id="IPR017871">
    <property type="entry name" value="ABC_transporter-like_CS"/>
</dbReference>
<dbReference type="InterPro" id="IPR011527">
    <property type="entry name" value="ABC1_TM_dom"/>
</dbReference>
<dbReference type="GO" id="GO:0005524">
    <property type="term" value="F:ATP binding"/>
    <property type="evidence" value="ECO:0007669"/>
    <property type="project" value="UniProtKB-KW"/>
</dbReference>
<dbReference type="Pfam" id="PF00005">
    <property type="entry name" value="ABC_tran"/>
    <property type="match status" value="1"/>
</dbReference>
<dbReference type="PROSITE" id="PS00211">
    <property type="entry name" value="ABC_TRANSPORTER_1"/>
    <property type="match status" value="1"/>
</dbReference>
<keyword evidence="6 7" id="KW-0472">Membrane</keyword>
<accession>A0A3S9T2M2</accession>
<dbReference type="PROSITE" id="PS50893">
    <property type="entry name" value="ABC_TRANSPORTER_2"/>
    <property type="match status" value="1"/>
</dbReference>
<protein>
    <submittedName>
        <fullName evidence="10">ABC transporter</fullName>
    </submittedName>
</protein>